<dbReference type="InterPro" id="IPR035899">
    <property type="entry name" value="DBL_dom_sf"/>
</dbReference>
<dbReference type="Ensembl" id="ENSSFOT00015055396.1">
    <property type="protein sequence ID" value="ENSSFOP00015043781.1"/>
    <property type="gene ID" value="ENSSFOG00015024237.1"/>
</dbReference>
<feature type="region of interest" description="Disordered" evidence="2">
    <location>
        <begin position="771"/>
        <end position="792"/>
    </location>
</feature>
<sequence>METPDGERPVSYSSTSSSSSSRDSRCSSLAPSCTAVPEPDTNAGEIRLELVPAQQLDGADDQPNDGRHGHAQTSAAETPAAEATAEPAGPKPQYVDRVVQEILDTERTYVQDLKSIVQDYMGCSSSQARLGLGAEEKSALFGNIQDIYNFNRSVAVLTEFMRNKALAKFFRERQEFLNHSLPLSSYLLKPVQRILKYHLLLHEIANHLNKQTDGYEVVLEAIDTMQRVACHINDMKRKHEHAVRLQEIQSLLMNWKGPDLISYGELVLEGTFRIQRAKNERTLFLLERLLLITKKREESYTYKAHILCCNLMLVEVIPKEPLSFSVFHYKNPKLQHTVQAKSQQDKRMWILQLKRLILENHPAKIPAKVSPRTSAYDVQMLYRLEQEICSPGLLYSPQGDRKSQIRDGPTTRRVRRKSGKKSHRPAELRQAPVLCNQSLVAMVTGEDLVRNIWTDHQIRHAMFPTRQKTIQVDDEEDIYQMFVLSEPSDLDMEASQVTEGSRVSGRPCSWHMEQTQQEYSKEPGSGGKVLRRASSVGEKNSSSKESDPEDKQSTSRNSLQIDSSSSVSGSSEHLTIDDIENVYDNISYEDLKSMGLIHREPENPHKSLEAMESKPGQKSKEQISISRGITELPHSSDDKTSSFQDALPVGTTEPEVEENIYDTIGFLEQPVDPRFCYPADTSKQSLILQSDSVGHDSLGRFISEDHLQSGEENHWVSSEMDSSSTSNSHSLLRTVTAVKMSEQVDEIWNDLENYIKKNEKKQERLTAAFPVNGQDSPRKTLGHDPARRTLGQDRVRDPHEKRALLGLSGSLFPRDFVSFDNTLDSSDSIFSDSMDFPLEIGDRTKNRVFLMARQYSQKIKKANQLLKTKNPEQEQAVGRLKSKQKDLADILEEKKQGGAAIGKVLIVNRIAEYSQLYEQVVFKEMPSSSQKNPQSTHQEPSESPQSQHLLPLTPEGSQMPSGLNLDEDWLNSTYSNGELIDFITCFKESELKEDSLTIPPQTKLTPASPTEKCPAASQFPAQRWSACMAQTDRENLNQEQVFNSLGRHAPPYSGKNADQHGKENGSIPSTRSSMGEMTRGSAFVRLGLSGRQYSLPDQFMSDHRDVTLQDSRQVLAVGRSPPMNAFIATQNYHANFKDNSDDDDDYVEIRSEDEELDSSRQHKDSQAMSAPRVDRFSHGDLRQSLSLPCTPIKSSPGASATAFVDQDKPTQYLWNEPQVSQQNLVQSLREKFHCLSSSSFA</sequence>
<dbReference type="SMART" id="SM00233">
    <property type="entry name" value="PH"/>
    <property type="match status" value="1"/>
</dbReference>
<feature type="domain" description="PH" evidence="3">
    <location>
        <begin position="259"/>
        <end position="358"/>
    </location>
</feature>
<dbReference type="SMART" id="SM00325">
    <property type="entry name" value="RhoGEF"/>
    <property type="match status" value="1"/>
</dbReference>
<dbReference type="InterPro" id="IPR001849">
    <property type="entry name" value="PH_domain"/>
</dbReference>
<dbReference type="PROSITE" id="PS50003">
    <property type="entry name" value="PH_DOMAIN"/>
    <property type="match status" value="1"/>
</dbReference>
<dbReference type="GO" id="GO:0031267">
    <property type="term" value="F:small GTPase binding"/>
    <property type="evidence" value="ECO:0007669"/>
    <property type="project" value="TreeGrafter"/>
</dbReference>
<feature type="region of interest" description="Disordered" evidence="2">
    <location>
        <begin position="393"/>
        <end position="428"/>
    </location>
</feature>
<evidence type="ECO:0000256" key="1">
    <source>
        <dbReference type="ARBA" id="ARBA00022553"/>
    </source>
</evidence>
<feature type="compositionally biased region" description="Basic and acidic residues" evidence="2">
    <location>
        <begin position="776"/>
        <end position="792"/>
    </location>
</feature>
<dbReference type="InterPro" id="IPR011993">
    <property type="entry name" value="PH-like_dom_sf"/>
</dbReference>
<proteinExistence type="predicted"/>
<dbReference type="OrthoDB" id="1594986at2759"/>
<dbReference type="FunFam" id="2.30.29.30:FF:000132">
    <property type="entry name" value="pleckstrin homology domain-containing family G member 2"/>
    <property type="match status" value="1"/>
</dbReference>
<dbReference type="GO" id="GO:0005085">
    <property type="term" value="F:guanyl-nucleotide exchange factor activity"/>
    <property type="evidence" value="ECO:0007669"/>
    <property type="project" value="InterPro"/>
</dbReference>
<name>A0A8C9VC20_SCLFO</name>
<dbReference type="AlphaFoldDB" id="A0A8C9VC20"/>
<evidence type="ECO:0000256" key="2">
    <source>
        <dbReference type="SAM" id="MobiDB-lite"/>
    </source>
</evidence>
<organism evidence="5 6">
    <name type="scientific">Scleropages formosus</name>
    <name type="common">Asian bonytongue</name>
    <name type="synonym">Osteoglossum formosum</name>
    <dbReference type="NCBI Taxonomy" id="113540"/>
    <lineage>
        <taxon>Eukaryota</taxon>
        <taxon>Metazoa</taxon>
        <taxon>Chordata</taxon>
        <taxon>Craniata</taxon>
        <taxon>Vertebrata</taxon>
        <taxon>Euteleostomi</taxon>
        <taxon>Actinopterygii</taxon>
        <taxon>Neopterygii</taxon>
        <taxon>Teleostei</taxon>
        <taxon>Osteoglossocephala</taxon>
        <taxon>Osteoglossomorpha</taxon>
        <taxon>Osteoglossiformes</taxon>
        <taxon>Osteoglossidae</taxon>
        <taxon>Scleropages</taxon>
    </lineage>
</organism>
<dbReference type="Gene3D" id="2.30.29.30">
    <property type="entry name" value="Pleckstrin-homology domain (PH domain)/Phosphotyrosine-binding domain (PTB)"/>
    <property type="match status" value="1"/>
</dbReference>
<dbReference type="CDD" id="cd13243">
    <property type="entry name" value="PH_PLEKHG1_G2_G3"/>
    <property type="match status" value="1"/>
</dbReference>
<dbReference type="PROSITE" id="PS50010">
    <property type="entry name" value="DH_2"/>
    <property type="match status" value="1"/>
</dbReference>
<dbReference type="CDD" id="cd00160">
    <property type="entry name" value="RhoGEF"/>
    <property type="match status" value="1"/>
</dbReference>
<dbReference type="InterPro" id="IPR000219">
    <property type="entry name" value="DH_dom"/>
</dbReference>
<protein>
    <submittedName>
        <fullName evidence="5">Pleckstrin homology and RhoGEF domain containing G1</fullName>
    </submittedName>
</protein>
<feature type="region of interest" description="Disordered" evidence="2">
    <location>
        <begin position="1152"/>
        <end position="1175"/>
    </location>
</feature>
<feature type="region of interest" description="Disordered" evidence="2">
    <location>
        <begin position="630"/>
        <end position="652"/>
    </location>
</feature>
<keyword evidence="1" id="KW-0597">Phosphoprotein</keyword>
<evidence type="ECO:0000313" key="5">
    <source>
        <dbReference type="Ensembl" id="ENSSFOP00015043781.1"/>
    </source>
</evidence>
<evidence type="ECO:0000313" key="6">
    <source>
        <dbReference type="Proteomes" id="UP000694397"/>
    </source>
</evidence>
<feature type="region of interest" description="Disordered" evidence="2">
    <location>
        <begin position="513"/>
        <end position="572"/>
    </location>
</feature>
<evidence type="ECO:0000259" key="3">
    <source>
        <dbReference type="PROSITE" id="PS50003"/>
    </source>
</evidence>
<feature type="compositionally biased region" description="Low complexity" evidence="2">
    <location>
        <begin position="75"/>
        <end position="88"/>
    </location>
</feature>
<dbReference type="Pfam" id="PF00621">
    <property type="entry name" value="RhoGEF"/>
    <property type="match status" value="1"/>
</dbReference>
<dbReference type="PANTHER" id="PTHR45924:SF1">
    <property type="entry name" value="PLECKSTRIN HOMOLOGY DOMAIN-CONTAINING FAMILY G MEMBER 1"/>
    <property type="match status" value="1"/>
</dbReference>
<accession>A0A8C9VC20</accession>
<feature type="region of interest" description="Disordered" evidence="2">
    <location>
        <begin position="1046"/>
        <end position="1076"/>
    </location>
</feature>
<reference evidence="5" key="2">
    <citation type="submission" date="2025-08" db="UniProtKB">
        <authorList>
            <consortium name="Ensembl"/>
        </authorList>
    </citation>
    <scope>IDENTIFICATION</scope>
</reference>
<feature type="compositionally biased region" description="Low complexity" evidence="2">
    <location>
        <begin position="11"/>
        <end position="32"/>
    </location>
</feature>
<dbReference type="PANTHER" id="PTHR45924">
    <property type="entry name" value="FI17866P1"/>
    <property type="match status" value="1"/>
</dbReference>
<dbReference type="SUPFAM" id="SSF48065">
    <property type="entry name" value="DBL homology domain (DH-domain)"/>
    <property type="match status" value="1"/>
</dbReference>
<keyword evidence="6" id="KW-1185">Reference proteome</keyword>
<evidence type="ECO:0000259" key="4">
    <source>
        <dbReference type="PROSITE" id="PS50010"/>
    </source>
</evidence>
<feature type="region of interest" description="Disordered" evidence="2">
    <location>
        <begin position="1"/>
        <end position="92"/>
    </location>
</feature>
<feature type="region of interest" description="Disordered" evidence="2">
    <location>
        <begin position="924"/>
        <end position="964"/>
    </location>
</feature>
<feature type="compositionally biased region" description="Polar residues" evidence="2">
    <location>
        <begin position="926"/>
        <end position="948"/>
    </location>
</feature>
<dbReference type="SUPFAM" id="SSF50729">
    <property type="entry name" value="PH domain-like"/>
    <property type="match status" value="1"/>
</dbReference>
<gene>
    <name evidence="5" type="primary">PLEKHG1</name>
</gene>
<reference evidence="5" key="3">
    <citation type="submission" date="2025-09" db="UniProtKB">
        <authorList>
            <consortium name="Ensembl"/>
        </authorList>
    </citation>
    <scope>IDENTIFICATION</scope>
</reference>
<dbReference type="GeneTree" id="ENSGT00940000157723"/>
<feature type="compositionally biased region" description="Polar residues" evidence="2">
    <location>
        <begin position="1066"/>
        <end position="1075"/>
    </location>
</feature>
<dbReference type="InterPro" id="IPR043324">
    <property type="entry name" value="PH_PLEKHG1_G2_G3"/>
</dbReference>
<dbReference type="Pfam" id="PF22697">
    <property type="entry name" value="SOS1_NGEF_PH"/>
    <property type="match status" value="1"/>
</dbReference>
<feature type="compositionally biased region" description="Basic and acidic residues" evidence="2">
    <location>
        <begin position="541"/>
        <end position="553"/>
    </location>
</feature>
<feature type="domain" description="DH" evidence="4">
    <location>
        <begin position="94"/>
        <end position="235"/>
    </location>
</feature>
<reference evidence="5 6" key="1">
    <citation type="submission" date="2019-04" db="EMBL/GenBank/DDBJ databases">
        <authorList>
            <consortium name="Wellcome Sanger Institute Data Sharing"/>
        </authorList>
    </citation>
    <scope>NUCLEOTIDE SEQUENCE [LARGE SCALE GENOMIC DNA]</scope>
</reference>
<feature type="compositionally biased region" description="Basic residues" evidence="2">
    <location>
        <begin position="412"/>
        <end position="423"/>
    </location>
</feature>
<dbReference type="InterPro" id="IPR055251">
    <property type="entry name" value="SOS1_NGEF_PH"/>
</dbReference>
<dbReference type="Proteomes" id="UP000694397">
    <property type="component" value="Chromosome 1"/>
</dbReference>
<dbReference type="Gene3D" id="1.20.900.10">
    <property type="entry name" value="Dbl homology (DH) domain"/>
    <property type="match status" value="2"/>
</dbReference>